<sequence length="310" mass="35934">MKLHSLNRNTKGYLFIMPYFLAFFIFQLYPIISTLSLSFQTPINMFENEFAGWANYQRLFTNEIFYKSIWNTGYMWTMNFVPQILIALLLAVILTEYGIRGKEMFRTFFFLPNLVTAASIGVLFAVLMDWRFGTLNMILLRMQIIREPINWLTRPLVAQGTVSFIQWWQWFGYTTIIFQAGLTAIDSELYQAAVIDGGSRRQVFQYITLPLLRPTMAYVMVTSLIGGLQIFDIPRVLTNGRGAPDNALTTMVLYLYNQAFRNYNIGYAAAVAWVLFFMILILSVLFFKLIYLEKRSVVKQIKAVKKEAAV</sequence>
<dbReference type="InterPro" id="IPR000515">
    <property type="entry name" value="MetI-like"/>
</dbReference>
<evidence type="ECO:0000256" key="7">
    <source>
        <dbReference type="RuleBase" id="RU363032"/>
    </source>
</evidence>
<feature type="transmembrane region" description="Helical" evidence="7">
    <location>
        <begin position="107"/>
        <end position="127"/>
    </location>
</feature>
<protein>
    <submittedName>
        <fullName evidence="9">Permease component of ABC-type sugar transporter</fullName>
    </submittedName>
</protein>
<comment type="subcellular location">
    <subcellularLocation>
        <location evidence="1 7">Cell membrane</location>
        <topology evidence="1 7">Multi-pass membrane protein</topology>
    </subcellularLocation>
</comment>
<dbReference type="PANTHER" id="PTHR30193:SF37">
    <property type="entry name" value="INNER MEMBRANE ABC TRANSPORTER PERMEASE PROTEIN YCJO"/>
    <property type="match status" value="1"/>
</dbReference>
<dbReference type="EMBL" id="CP003282">
    <property type="protein sequence ID" value="AFG37457.1"/>
    <property type="molecule type" value="Genomic_DNA"/>
</dbReference>
<feature type="domain" description="ABC transmembrane type-1" evidence="8">
    <location>
        <begin position="69"/>
        <end position="286"/>
    </location>
</feature>
<evidence type="ECO:0000256" key="2">
    <source>
        <dbReference type="ARBA" id="ARBA00022448"/>
    </source>
</evidence>
<feature type="transmembrane region" description="Helical" evidence="7">
    <location>
        <begin position="211"/>
        <end position="231"/>
    </location>
</feature>
<evidence type="ECO:0000259" key="8">
    <source>
        <dbReference type="PROSITE" id="PS50928"/>
    </source>
</evidence>
<dbReference type="Proteomes" id="UP000007383">
    <property type="component" value="Chromosome"/>
</dbReference>
<dbReference type="CDD" id="cd06261">
    <property type="entry name" value="TM_PBP2"/>
    <property type="match status" value="1"/>
</dbReference>
<dbReference type="Gene3D" id="1.10.3720.10">
    <property type="entry name" value="MetI-like"/>
    <property type="match status" value="1"/>
</dbReference>
<keyword evidence="3" id="KW-1003">Cell membrane</keyword>
<dbReference type="KEGG" id="sfc:Spiaf_1391"/>
<dbReference type="SUPFAM" id="SSF161098">
    <property type="entry name" value="MetI-like"/>
    <property type="match status" value="1"/>
</dbReference>
<organism evidence="9 10">
    <name type="scientific">Spirochaeta africana (strain ATCC 700263 / DSM 8902 / Z-7692)</name>
    <dbReference type="NCBI Taxonomy" id="889378"/>
    <lineage>
        <taxon>Bacteria</taxon>
        <taxon>Pseudomonadati</taxon>
        <taxon>Spirochaetota</taxon>
        <taxon>Spirochaetia</taxon>
        <taxon>Spirochaetales</taxon>
        <taxon>Spirochaetaceae</taxon>
        <taxon>Spirochaeta</taxon>
    </lineage>
</organism>
<evidence type="ECO:0000256" key="3">
    <source>
        <dbReference type="ARBA" id="ARBA00022475"/>
    </source>
</evidence>
<keyword evidence="5 7" id="KW-1133">Transmembrane helix</keyword>
<feature type="transmembrane region" description="Helical" evidence="7">
    <location>
        <begin position="265"/>
        <end position="292"/>
    </location>
</feature>
<keyword evidence="9" id="KW-0762">Sugar transport</keyword>
<dbReference type="OrthoDB" id="9787541at2"/>
<dbReference type="InterPro" id="IPR051393">
    <property type="entry name" value="ABC_transporter_permease"/>
</dbReference>
<gene>
    <name evidence="9" type="ordered locus">Spiaf_1391</name>
</gene>
<dbReference type="PANTHER" id="PTHR30193">
    <property type="entry name" value="ABC TRANSPORTER PERMEASE PROTEIN"/>
    <property type="match status" value="1"/>
</dbReference>
<dbReference type="PATRIC" id="fig|889378.3.peg.1385"/>
<evidence type="ECO:0000256" key="4">
    <source>
        <dbReference type="ARBA" id="ARBA00022692"/>
    </source>
</evidence>
<keyword evidence="6 7" id="KW-0472">Membrane</keyword>
<evidence type="ECO:0000256" key="6">
    <source>
        <dbReference type="ARBA" id="ARBA00023136"/>
    </source>
</evidence>
<dbReference type="STRING" id="889378.Spiaf_1391"/>
<dbReference type="RefSeq" id="WP_014455442.1">
    <property type="nucleotide sequence ID" value="NC_017098.1"/>
</dbReference>
<proteinExistence type="inferred from homology"/>
<keyword evidence="4 7" id="KW-0812">Transmembrane</keyword>
<dbReference type="Pfam" id="PF00528">
    <property type="entry name" value="BPD_transp_1"/>
    <property type="match status" value="1"/>
</dbReference>
<dbReference type="HOGENOM" id="CLU_016047_0_2_12"/>
<evidence type="ECO:0000256" key="1">
    <source>
        <dbReference type="ARBA" id="ARBA00004651"/>
    </source>
</evidence>
<evidence type="ECO:0000256" key="5">
    <source>
        <dbReference type="ARBA" id="ARBA00022989"/>
    </source>
</evidence>
<dbReference type="AlphaFoldDB" id="H9UIW4"/>
<dbReference type="InterPro" id="IPR035906">
    <property type="entry name" value="MetI-like_sf"/>
</dbReference>
<feature type="transmembrane region" description="Helical" evidence="7">
    <location>
        <begin position="12"/>
        <end position="32"/>
    </location>
</feature>
<feature type="transmembrane region" description="Helical" evidence="7">
    <location>
        <begin position="170"/>
        <end position="190"/>
    </location>
</feature>
<dbReference type="eggNOG" id="COG1175">
    <property type="taxonomic scope" value="Bacteria"/>
</dbReference>
<accession>H9UIW4</accession>
<evidence type="ECO:0000313" key="10">
    <source>
        <dbReference type="Proteomes" id="UP000007383"/>
    </source>
</evidence>
<name>H9UIW4_SPIAZ</name>
<keyword evidence="2 7" id="KW-0813">Transport</keyword>
<keyword evidence="10" id="KW-1185">Reference proteome</keyword>
<dbReference type="PROSITE" id="PS50928">
    <property type="entry name" value="ABC_TM1"/>
    <property type="match status" value="1"/>
</dbReference>
<dbReference type="GO" id="GO:0005886">
    <property type="term" value="C:plasma membrane"/>
    <property type="evidence" value="ECO:0007669"/>
    <property type="project" value="UniProtKB-SubCell"/>
</dbReference>
<reference evidence="10" key="1">
    <citation type="journal article" date="2013" name="Stand. Genomic Sci.">
        <title>Complete genome sequence of the halophilic bacterium Spirochaeta africana type strain (Z-7692(T)) from the alkaline Lake Magadi in the East African Rift.</title>
        <authorList>
            <person name="Liolos K."/>
            <person name="Abt B."/>
            <person name="Scheuner C."/>
            <person name="Teshima H."/>
            <person name="Held B."/>
            <person name="Lapidus A."/>
            <person name="Nolan M."/>
            <person name="Lucas S."/>
            <person name="Deshpande S."/>
            <person name="Cheng J.F."/>
            <person name="Tapia R."/>
            <person name="Goodwin L.A."/>
            <person name="Pitluck S."/>
            <person name="Pagani I."/>
            <person name="Ivanova N."/>
            <person name="Mavromatis K."/>
            <person name="Mikhailova N."/>
            <person name="Huntemann M."/>
            <person name="Pati A."/>
            <person name="Chen A."/>
            <person name="Palaniappan K."/>
            <person name="Land M."/>
            <person name="Rohde M."/>
            <person name="Tindall B.J."/>
            <person name="Detter J.C."/>
            <person name="Goker M."/>
            <person name="Bristow J."/>
            <person name="Eisen J.A."/>
            <person name="Markowitz V."/>
            <person name="Hugenholtz P."/>
            <person name="Woyke T."/>
            <person name="Klenk H.P."/>
            <person name="Kyrpides N.C."/>
        </authorList>
    </citation>
    <scope>NUCLEOTIDE SEQUENCE</scope>
    <source>
        <strain evidence="10">ATCC 700263 / DSM 8902 / Z-7692</strain>
    </source>
</reference>
<evidence type="ECO:0000313" key="9">
    <source>
        <dbReference type="EMBL" id="AFG37457.1"/>
    </source>
</evidence>
<feature type="transmembrane region" description="Helical" evidence="7">
    <location>
        <begin position="74"/>
        <end position="95"/>
    </location>
</feature>
<comment type="similarity">
    <text evidence="7">Belongs to the binding-protein-dependent transport system permease family.</text>
</comment>
<dbReference type="GO" id="GO:0055085">
    <property type="term" value="P:transmembrane transport"/>
    <property type="evidence" value="ECO:0007669"/>
    <property type="project" value="InterPro"/>
</dbReference>